<proteinExistence type="predicted"/>
<sequence>MAAEGPHASVQEDLGGGVLFASQQYGFETDRVMLRPGLGAYYAAELYNNFTLHESRHLGLNRSIRRAAGLDEKNQGMACCALPSRVFRGGDSVG</sequence>
<protein>
    <submittedName>
        <fullName evidence="1">Uncharacterized protein</fullName>
    </submittedName>
</protein>
<organism evidence="1 2">
    <name type="scientific">Polytolypa hystricis (strain UAMH7299)</name>
    <dbReference type="NCBI Taxonomy" id="1447883"/>
    <lineage>
        <taxon>Eukaryota</taxon>
        <taxon>Fungi</taxon>
        <taxon>Dikarya</taxon>
        <taxon>Ascomycota</taxon>
        <taxon>Pezizomycotina</taxon>
        <taxon>Eurotiomycetes</taxon>
        <taxon>Eurotiomycetidae</taxon>
        <taxon>Onygenales</taxon>
        <taxon>Onygenales incertae sedis</taxon>
        <taxon>Polytolypa</taxon>
    </lineage>
</organism>
<evidence type="ECO:0000313" key="2">
    <source>
        <dbReference type="Proteomes" id="UP000224634"/>
    </source>
</evidence>
<gene>
    <name evidence="1" type="ORF">AJ80_08462</name>
</gene>
<dbReference type="EMBL" id="PDNA01000195">
    <property type="protein sequence ID" value="PGH04853.1"/>
    <property type="molecule type" value="Genomic_DNA"/>
</dbReference>
<dbReference type="Proteomes" id="UP000224634">
    <property type="component" value="Unassembled WGS sequence"/>
</dbReference>
<dbReference type="AlphaFoldDB" id="A0A2B7X7U8"/>
<keyword evidence="2" id="KW-1185">Reference proteome</keyword>
<accession>A0A2B7X7U8</accession>
<reference evidence="1 2" key="1">
    <citation type="submission" date="2017-10" db="EMBL/GenBank/DDBJ databases">
        <title>Comparative genomics in systemic dimorphic fungi from Ajellomycetaceae.</title>
        <authorList>
            <person name="Munoz J.F."/>
            <person name="Mcewen J.G."/>
            <person name="Clay O.K."/>
            <person name="Cuomo C.A."/>
        </authorList>
    </citation>
    <scope>NUCLEOTIDE SEQUENCE [LARGE SCALE GENOMIC DNA]</scope>
    <source>
        <strain evidence="1 2">UAMH7299</strain>
    </source>
</reference>
<comment type="caution">
    <text evidence="1">The sequence shown here is derived from an EMBL/GenBank/DDBJ whole genome shotgun (WGS) entry which is preliminary data.</text>
</comment>
<evidence type="ECO:0000313" key="1">
    <source>
        <dbReference type="EMBL" id="PGH04853.1"/>
    </source>
</evidence>
<name>A0A2B7X7U8_POLH7</name>